<accession>A0AAV8P2G3</accession>
<protein>
    <submittedName>
        <fullName evidence="1">Uncharacterized protein</fullName>
    </submittedName>
</protein>
<keyword evidence="2" id="KW-1185">Reference proteome</keyword>
<reference evidence="1 2" key="1">
    <citation type="submission" date="2022-12" db="EMBL/GenBank/DDBJ databases">
        <title>Chromosome-scale assembly of the Ensete ventricosum genome.</title>
        <authorList>
            <person name="Dussert Y."/>
            <person name="Stocks J."/>
            <person name="Wendawek A."/>
            <person name="Woldeyes F."/>
            <person name="Nichols R.A."/>
            <person name="Borrell J.S."/>
        </authorList>
    </citation>
    <scope>NUCLEOTIDE SEQUENCE [LARGE SCALE GENOMIC DNA]</scope>
    <source>
        <strain evidence="2">cv. Maze</strain>
        <tissue evidence="1">Seeds</tissue>
    </source>
</reference>
<sequence>MRKRRSSRKEMRRLGHFHRQELAKRSFHGQRHPLPFSFRNQLPPPRLTVIPLFGNKQRSVSLSLFTVNEEWQSGRERGRMAYRSCRGWESIYRKPSRESNYRIDG</sequence>
<comment type="caution">
    <text evidence="1">The sequence shown here is derived from an EMBL/GenBank/DDBJ whole genome shotgun (WGS) entry which is preliminary data.</text>
</comment>
<evidence type="ECO:0000313" key="1">
    <source>
        <dbReference type="EMBL" id="KAJ8460735.1"/>
    </source>
</evidence>
<dbReference type="Proteomes" id="UP001222027">
    <property type="component" value="Unassembled WGS sequence"/>
</dbReference>
<gene>
    <name evidence="1" type="ORF">OPV22_033661</name>
</gene>
<organism evidence="1 2">
    <name type="scientific">Ensete ventricosum</name>
    <name type="common">Abyssinian banana</name>
    <name type="synonym">Musa ensete</name>
    <dbReference type="NCBI Taxonomy" id="4639"/>
    <lineage>
        <taxon>Eukaryota</taxon>
        <taxon>Viridiplantae</taxon>
        <taxon>Streptophyta</taxon>
        <taxon>Embryophyta</taxon>
        <taxon>Tracheophyta</taxon>
        <taxon>Spermatophyta</taxon>
        <taxon>Magnoliopsida</taxon>
        <taxon>Liliopsida</taxon>
        <taxon>Zingiberales</taxon>
        <taxon>Musaceae</taxon>
        <taxon>Ensete</taxon>
    </lineage>
</organism>
<dbReference type="AlphaFoldDB" id="A0AAV8P2G3"/>
<evidence type="ECO:0000313" key="2">
    <source>
        <dbReference type="Proteomes" id="UP001222027"/>
    </source>
</evidence>
<dbReference type="EMBL" id="JAQQAF010000009">
    <property type="protein sequence ID" value="KAJ8460735.1"/>
    <property type="molecule type" value="Genomic_DNA"/>
</dbReference>
<name>A0AAV8P2G3_ENSVE</name>
<proteinExistence type="predicted"/>